<feature type="transmembrane region" description="Helical" evidence="5">
    <location>
        <begin position="61"/>
        <end position="80"/>
    </location>
</feature>
<gene>
    <name evidence="6" type="ORF">BJZ21_000346</name>
</gene>
<reference evidence="6 7" key="1">
    <citation type="submission" date="2020-07" db="EMBL/GenBank/DDBJ databases">
        <title>Sequencing the genomes of 1000 actinobacteria strains.</title>
        <authorList>
            <person name="Klenk H.-P."/>
        </authorList>
    </citation>
    <scope>NUCLEOTIDE SEQUENCE [LARGE SCALE GENOMIC DNA]</scope>
    <source>
        <strain evidence="6 7">DSM 21350</strain>
    </source>
</reference>
<evidence type="ECO:0000313" key="6">
    <source>
        <dbReference type="EMBL" id="NYD40263.1"/>
    </source>
</evidence>
<evidence type="ECO:0000256" key="3">
    <source>
        <dbReference type="ARBA" id="ARBA00022989"/>
    </source>
</evidence>
<dbReference type="InterPro" id="IPR006603">
    <property type="entry name" value="PQ-loop_rpt"/>
</dbReference>
<accession>A0A7Y9E303</accession>
<feature type="transmembrane region" description="Helical" evidence="5">
    <location>
        <begin position="140"/>
        <end position="159"/>
    </location>
</feature>
<keyword evidence="3 5" id="KW-1133">Transmembrane helix</keyword>
<feature type="transmembrane region" description="Helical" evidence="5">
    <location>
        <begin position="34"/>
        <end position="54"/>
    </location>
</feature>
<proteinExistence type="predicted"/>
<sequence>MILLLGAAASLFSLSATVPQVLRAARTRSVEGVSYVSVVLSLATFTLWVVYAFAVADRVQIVNNVLAFVLLIALAVVVARTGGRSSWAAVGAILLSAAVAVVVVDVLNSFVLALAATAISSVRMLPQTRLALARRPMSGLDPWSLVLGWVGMVLWASYGAAVGDLGVLICSALGLVMQSAIVAVRVPPRRSLQSLAEGRLGTPVARLASPLARRFPAPAPVGYGLAA</sequence>
<keyword evidence="7" id="KW-1185">Reference proteome</keyword>
<dbReference type="GO" id="GO:0016020">
    <property type="term" value="C:membrane"/>
    <property type="evidence" value="ECO:0007669"/>
    <property type="project" value="UniProtKB-SubCell"/>
</dbReference>
<dbReference type="Gene3D" id="1.20.1280.290">
    <property type="match status" value="2"/>
</dbReference>
<evidence type="ECO:0000256" key="4">
    <source>
        <dbReference type="ARBA" id="ARBA00023136"/>
    </source>
</evidence>
<organism evidence="6 7">
    <name type="scientific">Nocardioides panaciterrulae</name>
    <dbReference type="NCBI Taxonomy" id="661492"/>
    <lineage>
        <taxon>Bacteria</taxon>
        <taxon>Bacillati</taxon>
        <taxon>Actinomycetota</taxon>
        <taxon>Actinomycetes</taxon>
        <taxon>Propionibacteriales</taxon>
        <taxon>Nocardioidaceae</taxon>
        <taxon>Nocardioides</taxon>
    </lineage>
</organism>
<comment type="caution">
    <text evidence="6">The sequence shown here is derived from an EMBL/GenBank/DDBJ whole genome shotgun (WGS) entry which is preliminary data.</text>
</comment>
<dbReference type="Proteomes" id="UP000535511">
    <property type="component" value="Unassembled WGS sequence"/>
</dbReference>
<dbReference type="RefSeq" id="WP_179662176.1">
    <property type="nucleotide sequence ID" value="NZ_JACCBG010000001.1"/>
</dbReference>
<dbReference type="EMBL" id="JACCBG010000001">
    <property type="protein sequence ID" value="NYD40263.1"/>
    <property type="molecule type" value="Genomic_DNA"/>
</dbReference>
<feature type="transmembrane region" description="Helical" evidence="5">
    <location>
        <begin position="165"/>
        <end position="184"/>
    </location>
</feature>
<dbReference type="Pfam" id="PF04193">
    <property type="entry name" value="PQ-loop"/>
    <property type="match status" value="1"/>
</dbReference>
<name>A0A7Y9E303_9ACTN</name>
<feature type="transmembrane region" description="Helical" evidence="5">
    <location>
        <begin position="86"/>
        <end position="119"/>
    </location>
</feature>
<keyword evidence="4 5" id="KW-0472">Membrane</keyword>
<dbReference type="SMART" id="SM00679">
    <property type="entry name" value="CTNS"/>
    <property type="match status" value="2"/>
</dbReference>
<dbReference type="AlphaFoldDB" id="A0A7Y9E303"/>
<evidence type="ECO:0000256" key="2">
    <source>
        <dbReference type="ARBA" id="ARBA00022692"/>
    </source>
</evidence>
<evidence type="ECO:0000313" key="7">
    <source>
        <dbReference type="Proteomes" id="UP000535511"/>
    </source>
</evidence>
<protein>
    <submittedName>
        <fullName evidence="6">Uncharacterized protein with PQ loop repeat</fullName>
    </submittedName>
</protein>
<keyword evidence="2 5" id="KW-0812">Transmembrane</keyword>
<comment type="subcellular location">
    <subcellularLocation>
        <location evidence="1">Membrane</location>
        <topology evidence="1">Multi-pass membrane protein</topology>
    </subcellularLocation>
</comment>
<evidence type="ECO:0000256" key="1">
    <source>
        <dbReference type="ARBA" id="ARBA00004141"/>
    </source>
</evidence>
<evidence type="ECO:0000256" key="5">
    <source>
        <dbReference type="SAM" id="Phobius"/>
    </source>
</evidence>